<dbReference type="RefSeq" id="WP_100368536.1">
    <property type="nucleotide sequence ID" value="NZ_PGTY01000002.1"/>
</dbReference>
<sequence length="200" mass="22654">MQLLEKPYLADTTKLKPPSVRARIAAATRSLHEELHEHPVLGRLMSTDLGEEEYTNILLCHLAFYETAERLRKQLQISTELSLAPELTWLNDDLQGDKDVCPYEGLSLENRSQAIGMLYVLFGSRFGARVIHKNIKIALPTRRHKFFGNALVHDRWSFLLSIIETVSTQKQEYYDVIYGAETTFSAFGAAMLPADAVVNT</sequence>
<dbReference type="AlphaFoldDB" id="A0A2M8W5M0"/>
<organism evidence="1 2">
    <name type="scientific">Yoonia maricola</name>
    <dbReference type="NCBI Taxonomy" id="420999"/>
    <lineage>
        <taxon>Bacteria</taxon>
        <taxon>Pseudomonadati</taxon>
        <taxon>Pseudomonadota</taxon>
        <taxon>Alphaproteobacteria</taxon>
        <taxon>Rhodobacterales</taxon>
        <taxon>Paracoccaceae</taxon>
        <taxon>Yoonia</taxon>
    </lineage>
</organism>
<dbReference type="OrthoDB" id="7629404at2"/>
<dbReference type="EMBL" id="PGTY01000002">
    <property type="protein sequence ID" value="PJI86227.1"/>
    <property type="molecule type" value="Genomic_DNA"/>
</dbReference>
<name>A0A2M8W5M0_9RHOB</name>
<gene>
    <name evidence="1" type="ORF">BC777_2594</name>
</gene>
<proteinExistence type="predicted"/>
<dbReference type="CDD" id="cd19166">
    <property type="entry name" value="HemeO-bac"/>
    <property type="match status" value="1"/>
</dbReference>
<protein>
    <submittedName>
        <fullName evidence="1">Heme oxygenase</fullName>
    </submittedName>
</protein>
<evidence type="ECO:0000313" key="2">
    <source>
        <dbReference type="Proteomes" id="UP000228531"/>
    </source>
</evidence>
<dbReference type="SUPFAM" id="SSF48613">
    <property type="entry name" value="Heme oxygenase-like"/>
    <property type="match status" value="1"/>
</dbReference>
<comment type="caution">
    <text evidence="1">The sequence shown here is derived from an EMBL/GenBank/DDBJ whole genome shotgun (WGS) entry which is preliminary data.</text>
</comment>
<dbReference type="Proteomes" id="UP000228531">
    <property type="component" value="Unassembled WGS sequence"/>
</dbReference>
<keyword evidence="2" id="KW-1185">Reference proteome</keyword>
<dbReference type="Gene3D" id="1.20.910.10">
    <property type="entry name" value="Heme oxygenase-like"/>
    <property type="match status" value="1"/>
</dbReference>
<accession>A0A2M8W5M0</accession>
<reference evidence="1 2" key="1">
    <citation type="submission" date="2017-11" db="EMBL/GenBank/DDBJ databases">
        <title>Genomic Encyclopedia of Archaeal and Bacterial Type Strains, Phase II (KMG-II): From Individual Species to Whole Genera.</title>
        <authorList>
            <person name="Goeker M."/>
        </authorList>
    </citation>
    <scope>NUCLEOTIDE SEQUENCE [LARGE SCALE GENOMIC DNA]</scope>
    <source>
        <strain evidence="1 2">DSM 29128</strain>
    </source>
</reference>
<evidence type="ECO:0000313" key="1">
    <source>
        <dbReference type="EMBL" id="PJI86227.1"/>
    </source>
</evidence>
<dbReference type="InterPro" id="IPR016084">
    <property type="entry name" value="Haem_Oase-like_multi-hlx"/>
</dbReference>